<keyword evidence="2" id="KW-1185">Reference proteome</keyword>
<protein>
    <submittedName>
        <fullName evidence="1">Uncharacterized protein</fullName>
    </submittedName>
</protein>
<dbReference type="EMBL" id="LT607412">
    <property type="protein sequence ID" value="SCF03493.1"/>
    <property type="molecule type" value="Genomic_DNA"/>
</dbReference>
<proteinExistence type="predicted"/>
<organism evidence="1 2">
    <name type="scientific">Micromonospora coriariae</name>
    <dbReference type="NCBI Taxonomy" id="285665"/>
    <lineage>
        <taxon>Bacteria</taxon>
        <taxon>Bacillati</taxon>
        <taxon>Actinomycetota</taxon>
        <taxon>Actinomycetes</taxon>
        <taxon>Micromonosporales</taxon>
        <taxon>Micromonosporaceae</taxon>
        <taxon>Micromonospora</taxon>
    </lineage>
</organism>
<name>A0A1C4X4T7_9ACTN</name>
<reference evidence="2" key="1">
    <citation type="submission" date="2016-06" db="EMBL/GenBank/DDBJ databases">
        <authorList>
            <person name="Varghese N."/>
            <person name="Submissions Spin"/>
        </authorList>
    </citation>
    <scope>NUCLEOTIDE SEQUENCE [LARGE SCALE GENOMIC DNA]</scope>
    <source>
        <strain evidence="2">DSM 44875</strain>
    </source>
</reference>
<dbReference type="RefSeq" id="WP_089020053.1">
    <property type="nucleotide sequence ID" value="NZ_LT607412.1"/>
</dbReference>
<dbReference type="AlphaFoldDB" id="A0A1C4X4T7"/>
<sequence>MTALSWRDGLQELRRLLAAEGGDPDCIQDVGLAWRGFRAFLVVPLDGLFDRWEGDVEADTLVLEFGVSEWPDGPPRLLLARRFAIPAVEWRDGVPGEPSGGEDDLDLAYTVQIEMELTFPPGTSGEADGFWTAARSGEFEVTALAEAGELVTGFRLGRPILSGIALTNCN</sequence>
<gene>
    <name evidence="1" type="ORF">GA0070607_4682</name>
</gene>
<dbReference type="Proteomes" id="UP000198243">
    <property type="component" value="Chromosome I"/>
</dbReference>
<accession>A0A1C4X4T7</accession>
<evidence type="ECO:0000313" key="1">
    <source>
        <dbReference type="EMBL" id="SCF03493.1"/>
    </source>
</evidence>
<dbReference type="OrthoDB" id="3357083at2"/>
<evidence type="ECO:0000313" key="2">
    <source>
        <dbReference type="Proteomes" id="UP000198243"/>
    </source>
</evidence>